<organism evidence="1 2">
    <name type="scientific">Nephila pilipes</name>
    <name type="common">Giant wood spider</name>
    <name type="synonym">Nephila maculata</name>
    <dbReference type="NCBI Taxonomy" id="299642"/>
    <lineage>
        <taxon>Eukaryota</taxon>
        <taxon>Metazoa</taxon>
        <taxon>Ecdysozoa</taxon>
        <taxon>Arthropoda</taxon>
        <taxon>Chelicerata</taxon>
        <taxon>Arachnida</taxon>
        <taxon>Araneae</taxon>
        <taxon>Araneomorphae</taxon>
        <taxon>Entelegynae</taxon>
        <taxon>Araneoidea</taxon>
        <taxon>Nephilidae</taxon>
        <taxon>Nephila</taxon>
    </lineage>
</organism>
<dbReference type="Proteomes" id="UP000887013">
    <property type="component" value="Unassembled WGS sequence"/>
</dbReference>
<gene>
    <name evidence="1" type="ORF">NPIL_696741</name>
</gene>
<dbReference type="OrthoDB" id="10345904at2759"/>
<sequence length="113" mass="13461">MDSTELITSCSLSEVRTEHEIVLQSDRHQPQLEGRSVPQPVTDIEQLRLNDECSEYIVMRYGNRKLLQKVNCKIRRRQRKICYLKEYGFPKEILYRTKEGETHKYEYAGKIPK</sequence>
<proteinExistence type="predicted"/>
<reference evidence="1" key="1">
    <citation type="submission" date="2020-08" db="EMBL/GenBank/DDBJ databases">
        <title>Multicomponent nature underlies the extraordinary mechanical properties of spider dragline silk.</title>
        <authorList>
            <person name="Kono N."/>
            <person name="Nakamura H."/>
            <person name="Mori M."/>
            <person name="Yoshida Y."/>
            <person name="Ohtoshi R."/>
            <person name="Malay A.D."/>
            <person name="Moran D.A.P."/>
            <person name="Tomita M."/>
            <person name="Numata K."/>
            <person name="Arakawa K."/>
        </authorList>
    </citation>
    <scope>NUCLEOTIDE SEQUENCE</scope>
</reference>
<name>A0A8X6NUF6_NEPPI</name>
<evidence type="ECO:0000313" key="2">
    <source>
        <dbReference type="Proteomes" id="UP000887013"/>
    </source>
</evidence>
<keyword evidence="2" id="KW-1185">Reference proteome</keyword>
<accession>A0A8X6NUF6</accession>
<protein>
    <submittedName>
        <fullName evidence="1">Uncharacterized protein</fullName>
    </submittedName>
</protein>
<dbReference type="EMBL" id="BMAW01013046">
    <property type="protein sequence ID" value="GFT31620.1"/>
    <property type="molecule type" value="Genomic_DNA"/>
</dbReference>
<dbReference type="AlphaFoldDB" id="A0A8X6NUF6"/>
<comment type="caution">
    <text evidence="1">The sequence shown here is derived from an EMBL/GenBank/DDBJ whole genome shotgun (WGS) entry which is preliminary data.</text>
</comment>
<evidence type="ECO:0000313" key="1">
    <source>
        <dbReference type="EMBL" id="GFT31620.1"/>
    </source>
</evidence>